<gene>
    <name evidence="1" type="ORF">A3A78_03210</name>
</gene>
<evidence type="ECO:0008006" key="3">
    <source>
        <dbReference type="Google" id="ProtNLM"/>
    </source>
</evidence>
<evidence type="ECO:0000313" key="1">
    <source>
        <dbReference type="EMBL" id="OGC54964.1"/>
    </source>
</evidence>
<comment type="caution">
    <text evidence="1">The sequence shown here is derived from an EMBL/GenBank/DDBJ whole genome shotgun (WGS) entry which is preliminary data.</text>
</comment>
<protein>
    <recommendedName>
        <fullName evidence="3">Glycosyl transferase family 1 domain-containing protein</fullName>
    </recommendedName>
</protein>
<dbReference type="Pfam" id="PF13692">
    <property type="entry name" value="Glyco_trans_1_4"/>
    <property type="match status" value="1"/>
</dbReference>
<organism evidence="1 2">
    <name type="scientific">candidate division WWE3 bacterium RIFCSPLOWO2_01_FULL_41_18</name>
    <dbReference type="NCBI Taxonomy" id="1802625"/>
    <lineage>
        <taxon>Bacteria</taxon>
        <taxon>Katanobacteria</taxon>
    </lineage>
</organism>
<dbReference type="Proteomes" id="UP000176504">
    <property type="component" value="Unassembled WGS sequence"/>
</dbReference>
<accession>A0A1F4VCS8</accession>
<dbReference type="EMBL" id="MEVI01000003">
    <property type="protein sequence ID" value="OGC54964.1"/>
    <property type="molecule type" value="Genomic_DNA"/>
</dbReference>
<dbReference type="SUPFAM" id="SSF53756">
    <property type="entry name" value="UDP-Glycosyltransferase/glycogen phosphorylase"/>
    <property type="match status" value="1"/>
</dbReference>
<proteinExistence type="predicted"/>
<reference evidence="1 2" key="1">
    <citation type="journal article" date="2016" name="Nat. Commun.">
        <title>Thousands of microbial genomes shed light on interconnected biogeochemical processes in an aquifer system.</title>
        <authorList>
            <person name="Anantharaman K."/>
            <person name="Brown C.T."/>
            <person name="Hug L.A."/>
            <person name="Sharon I."/>
            <person name="Castelle C.J."/>
            <person name="Probst A.J."/>
            <person name="Thomas B.C."/>
            <person name="Singh A."/>
            <person name="Wilkins M.J."/>
            <person name="Karaoz U."/>
            <person name="Brodie E.L."/>
            <person name="Williams K.H."/>
            <person name="Hubbard S.S."/>
            <person name="Banfield J.F."/>
        </authorList>
    </citation>
    <scope>NUCLEOTIDE SEQUENCE [LARGE SCALE GENOMIC DNA]</scope>
</reference>
<dbReference type="AlphaFoldDB" id="A0A1F4VCS8"/>
<sequence>MKGTHKYNIICLSNQFFDLPLKTNKWHVMTRLSKLGHNVLFVNPPTRYKALKNLFRPGHLSFKSLSGIRKENEALTIYSPINIFNFRPFSIINTWVHSQRIGSLLSAYEKRKTILWVYHFDFPDMENFIKKLEYDLLIYDVVDEYSAFPEYAKGKKVNKGIVAFIQNLDEVLKVRLNQSGFSGKKWVVKREEWLAEKSDLIFASAPGLVTKFKNMCLKIGKDTEEVYFLPNSGDFERFHKVEEYKKSVPEDLAGIPRPRILSTGALDSYKVNIGLIEMCAKAYPGFSFVLIGPERLSDPDLDLSSLKSLKNVFLLGLKPYEILPYYTASSDAFIIPYNLNEYTIGGCFPVKFHDALSSGLPVIVTNLPAYKPFSNVCYIAKSDEEFIRFVKTALMEDSKQKFIQRQAVAKKNTWDIKVETQLKLIGTFY</sequence>
<dbReference type="Gene3D" id="3.40.50.2000">
    <property type="entry name" value="Glycogen Phosphorylase B"/>
    <property type="match status" value="1"/>
</dbReference>
<name>A0A1F4VCS8_UNCKA</name>
<evidence type="ECO:0000313" key="2">
    <source>
        <dbReference type="Proteomes" id="UP000176504"/>
    </source>
</evidence>